<dbReference type="SUPFAM" id="SSF51905">
    <property type="entry name" value="FAD/NAD(P)-binding domain"/>
    <property type="match status" value="3"/>
</dbReference>
<proteinExistence type="inferred from homology"/>
<dbReference type="Gene3D" id="3.50.50.60">
    <property type="entry name" value="FAD/NAD(P)-binding domain"/>
    <property type="match status" value="2"/>
</dbReference>
<dbReference type="Proteomes" id="UP000315522">
    <property type="component" value="Unassembled WGS sequence"/>
</dbReference>
<dbReference type="AlphaFoldDB" id="A0A559M3J8"/>
<protein>
    <submittedName>
        <fullName evidence="5">Putative sterigmatocystin biosynthesis monooxygenase</fullName>
    </submittedName>
</protein>
<evidence type="ECO:0000256" key="3">
    <source>
        <dbReference type="ARBA" id="ARBA00022827"/>
    </source>
</evidence>
<evidence type="ECO:0000313" key="6">
    <source>
        <dbReference type="Proteomes" id="UP000315522"/>
    </source>
</evidence>
<comment type="similarity">
    <text evidence="1">Belongs to the FAD-binding monooxygenase family.</text>
</comment>
<reference evidence="5 6" key="1">
    <citation type="submission" date="2018-05" db="EMBL/GenBank/DDBJ databases">
        <title>Genome sequencing and assembly of the regulated plant pathogen Lachnellula willkommii and related sister species for the development of diagnostic species identification markers.</title>
        <authorList>
            <person name="Giroux E."/>
            <person name="Bilodeau G."/>
        </authorList>
    </citation>
    <scope>NUCLEOTIDE SEQUENCE [LARGE SCALE GENOMIC DNA]</scope>
    <source>
        <strain evidence="5 6">CBS 172.35</strain>
    </source>
</reference>
<name>A0A559M3J8_9HELO</name>
<dbReference type="GO" id="GO:0050660">
    <property type="term" value="F:flavin adenine dinucleotide binding"/>
    <property type="evidence" value="ECO:0007669"/>
    <property type="project" value="InterPro"/>
</dbReference>
<dbReference type="GO" id="GO:0050661">
    <property type="term" value="F:NADP binding"/>
    <property type="evidence" value="ECO:0007669"/>
    <property type="project" value="InterPro"/>
</dbReference>
<accession>A0A559M3J8</accession>
<sequence>MATNGVTNGVNGTNGQEITNLPPLYSHCIDDYRPMKVIVIGAGLSGILAGIRFPQYIKNLDLIIYEKNADVGGTWHENRLIANARYPGVRCDVPSHCYQYTFESNTQWSEYYAEGEEIRKYFQRTAKKYGVYKYIRFKHMLKGANWDAEAGKWHIRIQDMITGSEFTDTCDVFVTAVGILNRWKWPEIEGFEDCEVEKVHSANWDPKVTWEGKNVAVIGAGSSGIQILPAIQPTVKRLDHYMSGKTWISPIGFGSEELKNRGATGNCIPPLVFVGINTVLTIISVKHPPEELAQWAKDPSKYLEYRHKIERSVNGAALITVFGTSTQNEFKIINKNAMRKKLEKKPEIMEALEPNWPPGCRRLTPGPGYLEALCEDNVNFINAKIKRFTKTGIETVDGKERNVDLIICATGFDTTLRQPIPIIGEGGISLDEVWNPTPECYLGILPPKMPNMFRFLGPNGAPGTGGLVHLVETACEYMIMAIQKLQREYIKSIVVKPERLSMLSKHIDSYFSKTIYTQPCKSWMKRGKEDGRVVTIWPGSCIHAVVAFQNPRWEDMDYTYLPETEINHLTWLGQGLTLAQERDDVTTEYLDTVNHPPVLVPEEDESSFNLTGLL</sequence>
<evidence type="ECO:0000313" key="5">
    <source>
        <dbReference type="EMBL" id="TVY87558.1"/>
    </source>
</evidence>
<dbReference type="Pfam" id="PF00743">
    <property type="entry name" value="FMO-like"/>
    <property type="match status" value="1"/>
</dbReference>
<organism evidence="5 6">
    <name type="scientific">Lachnellula willkommii</name>
    <dbReference type="NCBI Taxonomy" id="215461"/>
    <lineage>
        <taxon>Eukaryota</taxon>
        <taxon>Fungi</taxon>
        <taxon>Dikarya</taxon>
        <taxon>Ascomycota</taxon>
        <taxon>Pezizomycotina</taxon>
        <taxon>Leotiomycetes</taxon>
        <taxon>Helotiales</taxon>
        <taxon>Lachnaceae</taxon>
        <taxon>Lachnellula</taxon>
    </lineage>
</organism>
<dbReference type="InterPro" id="IPR036188">
    <property type="entry name" value="FAD/NAD-bd_sf"/>
</dbReference>
<keyword evidence="6" id="KW-1185">Reference proteome</keyword>
<dbReference type="InterPro" id="IPR051209">
    <property type="entry name" value="FAD-bind_Monooxygenase_sf"/>
</dbReference>
<keyword evidence="4" id="KW-0560">Oxidoreductase</keyword>
<keyword evidence="5" id="KW-0503">Monooxygenase</keyword>
<dbReference type="EMBL" id="QGML01002344">
    <property type="protein sequence ID" value="TVY87558.1"/>
    <property type="molecule type" value="Genomic_DNA"/>
</dbReference>
<dbReference type="PANTHER" id="PTHR42877">
    <property type="entry name" value="L-ORNITHINE N(5)-MONOOXYGENASE-RELATED"/>
    <property type="match status" value="1"/>
</dbReference>
<dbReference type="PANTHER" id="PTHR42877:SF7">
    <property type="entry name" value="FLAVIN-BINDING MONOOXYGENASE-RELATED"/>
    <property type="match status" value="1"/>
</dbReference>
<gene>
    <name evidence="5" type="primary">stcW_9</name>
    <name evidence="5" type="ORF">LAWI1_G005883</name>
</gene>
<comment type="caution">
    <text evidence="5">The sequence shown here is derived from an EMBL/GenBank/DDBJ whole genome shotgun (WGS) entry which is preliminary data.</text>
</comment>
<evidence type="ECO:0000256" key="1">
    <source>
        <dbReference type="ARBA" id="ARBA00010139"/>
    </source>
</evidence>
<dbReference type="GO" id="GO:0004499">
    <property type="term" value="F:N,N-dimethylaniline monooxygenase activity"/>
    <property type="evidence" value="ECO:0007669"/>
    <property type="project" value="InterPro"/>
</dbReference>
<evidence type="ECO:0000256" key="2">
    <source>
        <dbReference type="ARBA" id="ARBA00022630"/>
    </source>
</evidence>
<keyword evidence="3" id="KW-0274">FAD</keyword>
<keyword evidence="2" id="KW-0285">Flavoprotein</keyword>
<dbReference type="InterPro" id="IPR020946">
    <property type="entry name" value="Flavin_mOase-like"/>
</dbReference>
<evidence type="ECO:0000256" key="4">
    <source>
        <dbReference type="ARBA" id="ARBA00023002"/>
    </source>
</evidence>
<dbReference type="PRINTS" id="PR00368">
    <property type="entry name" value="FADPNR"/>
</dbReference>